<dbReference type="InterPro" id="IPR015421">
    <property type="entry name" value="PyrdxlP-dep_Trfase_major"/>
</dbReference>
<evidence type="ECO:0000313" key="6">
    <source>
        <dbReference type="Proteomes" id="UP000295793"/>
    </source>
</evidence>
<dbReference type="Proteomes" id="UP000295793">
    <property type="component" value="Unassembled WGS sequence"/>
</dbReference>
<accession>A0A4R3I4A5</accession>
<keyword evidence="2 5" id="KW-0032">Aminotransferase</keyword>
<dbReference type="NCBIfam" id="TIGR03538">
    <property type="entry name" value="DapC_gpp"/>
    <property type="match status" value="1"/>
</dbReference>
<dbReference type="InterPro" id="IPR019878">
    <property type="entry name" value="DapC_beta/gammaproteobac"/>
</dbReference>
<comment type="cofactor">
    <cofactor evidence="1">
        <name>pyridoxal 5'-phosphate</name>
        <dbReference type="ChEBI" id="CHEBI:597326"/>
    </cofactor>
</comment>
<evidence type="ECO:0000256" key="2">
    <source>
        <dbReference type="ARBA" id="ARBA00022576"/>
    </source>
</evidence>
<dbReference type="OrthoDB" id="9813612at2"/>
<evidence type="ECO:0000256" key="3">
    <source>
        <dbReference type="ARBA" id="ARBA00022679"/>
    </source>
</evidence>
<dbReference type="InterPro" id="IPR015422">
    <property type="entry name" value="PyrdxlP-dep_Trfase_small"/>
</dbReference>
<dbReference type="GO" id="GO:0009016">
    <property type="term" value="F:succinyldiaminopimelate transaminase activity"/>
    <property type="evidence" value="ECO:0007669"/>
    <property type="project" value="InterPro"/>
</dbReference>
<dbReference type="InterPro" id="IPR050881">
    <property type="entry name" value="LL-DAP_aminotransferase"/>
</dbReference>
<reference evidence="5 6" key="1">
    <citation type="submission" date="2019-03" db="EMBL/GenBank/DDBJ databases">
        <title>Genomic Encyclopedia of Archaeal and Bacterial Type Strains, Phase II (KMG-II): from individual species to whole genera.</title>
        <authorList>
            <person name="Goeker M."/>
        </authorList>
    </citation>
    <scope>NUCLEOTIDE SEQUENCE [LARGE SCALE GENOMIC DNA]</scope>
    <source>
        <strain evidence="5 6">DSM 15388</strain>
    </source>
</reference>
<dbReference type="Gene3D" id="3.90.1150.10">
    <property type="entry name" value="Aspartate Aminotransferase, domain 1"/>
    <property type="match status" value="1"/>
</dbReference>
<evidence type="ECO:0000259" key="4">
    <source>
        <dbReference type="Pfam" id="PF00155"/>
    </source>
</evidence>
<dbReference type="EMBL" id="SLZR01000008">
    <property type="protein sequence ID" value="TCS40705.1"/>
    <property type="molecule type" value="Genomic_DNA"/>
</dbReference>
<keyword evidence="3 5" id="KW-0808">Transferase</keyword>
<dbReference type="CDD" id="cd00609">
    <property type="entry name" value="AAT_like"/>
    <property type="match status" value="1"/>
</dbReference>
<feature type="domain" description="Aminotransferase class I/classII large" evidence="4">
    <location>
        <begin position="32"/>
        <end position="391"/>
    </location>
</feature>
<dbReference type="RefSeq" id="WP_132701678.1">
    <property type="nucleotide sequence ID" value="NZ_SLZR01000008.1"/>
</dbReference>
<dbReference type="Pfam" id="PF00155">
    <property type="entry name" value="Aminotran_1_2"/>
    <property type="match status" value="1"/>
</dbReference>
<evidence type="ECO:0000313" key="5">
    <source>
        <dbReference type="EMBL" id="TCS40705.1"/>
    </source>
</evidence>
<dbReference type="InterPro" id="IPR004839">
    <property type="entry name" value="Aminotransferase_I/II_large"/>
</dbReference>
<protein>
    <submittedName>
        <fullName evidence="5">N-succinyldiaminopimelate aminotransferase</fullName>
    </submittedName>
</protein>
<comment type="caution">
    <text evidence="5">The sequence shown here is derived from an EMBL/GenBank/DDBJ whole genome shotgun (WGS) entry which is preliminary data.</text>
</comment>
<dbReference type="PANTHER" id="PTHR42832:SF3">
    <property type="entry name" value="L-GLUTAMINE--4-(METHYLSULFANYL)-2-OXOBUTANOATE AMINOTRANSFERASE"/>
    <property type="match status" value="1"/>
</dbReference>
<keyword evidence="6" id="KW-1185">Reference proteome</keyword>
<organism evidence="5 6">
    <name type="scientific">Reinekea marinisedimentorum</name>
    <dbReference type="NCBI Taxonomy" id="230495"/>
    <lineage>
        <taxon>Bacteria</taxon>
        <taxon>Pseudomonadati</taxon>
        <taxon>Pseudomonadota</taxon>
        <taxon>Gammaproteobacteria</taxon>
        <taxon>Oceanospirillales</taxon>
        <taxon>Saccharospirillaceae</taxon>
        <taxon>Reinekea</taxon>
    </lineage>
</organism>
<dbReference type="PANTHER" id="PTHR42832">
    <property type="entry name" value="AMINO ACID AMINOTRANSFERASE"/>
    <property type="match status" value="1"/>
</dbReference>
<dbReference type="Gene3D" id="3.40.640.10">
    <property type="entry name" value="Type I PLP-dependent aspartate aminotransferase-like (Major domain)"/>
    <property type="match status" value="1"/>
</dbReference>
<dbReference type="SUPFAM" id="SSF53383">
    <property type="entry name" value="PLP-dependent transferases"/>
    <property type="match status" value="1"/>
</dbReference>
<dbReference type="AlphaFoldDB" id="A0A4R3I4A5"/>
<proteinExistence type="predicted"/>
<dbReference type="InterPro" id="IPR015424">
    <property type="entry name" value="PyrdxlP-dep_Trfase"/>
</dbReference>
<sequence>MNPNLAKLQPYPFEKLRALTADVQPADLSPVYWGVGEPKHEPPEFFRQVMIESMAGFSNYPATAGLPELREAIANWVKKRFQLSEETAFSADENVLPVNGTREALFAIVQALFDPNADATEVWSPNPFYQIYEGATLLAGGSLRFLDCVAEHNYQPDFASISDDEWQKCQMLFLCTPGNPSGATLSLAQLQLLIKKAIEHDIILISDECYSELYRDEHNPPVGLLQAASAMGHHQLKNCLVFHSLSKRSNLPGLRSGFVAGDAELISAFMKYRTYHGCAMPVPNQRASIAAWNDEAHVIANRALYNQKYQAVVGELKSVLPLTIPEASFYLWPNLQEDDEQVARRWLELANIRVLPGQYLSRSVNGFNPGYGHVRIALVATLDECVEAAQRLKKIL</sequence>
<dbReference type="GO" id="GO:0030170">
    <property type="term" value="F:pyridoxal phosphate binding"/>
    <property type="evidence" value="ECO:0007669"/>
    <property type="project" value="InterPro"/>
</dbReference>
<gene>
    <name evidence="5" type="ORF">BCF53_10861</name>
</gene>
<name>A0A4R3I4A5_9GAMM</name>
<dbReference type="GO" id="GO:0009089">
    <property type="term" value="P:lysine biosynthetic process via diaminopimelate"/>
    <property type="evidence" value="ECO:0007669"/>
    <property type="project" value="InterPro"/>
</dbReference>
<evidence type="ECO:0000256" key="1">
    <source>
        <dbReference type="ARBA" id="ARBA00001933"/>
    </source>
</evidence>